<evidence type="ECO:0000313" key="1">
    <source>
        <dbReference type="EMBL" id="KAH6948488.1"/>
    </source>
</evidence>
<reference evidence="1" key="1">
    <citation type="submission" date="2020-05" db="EMBL/GenBank/DDBJ databases">
        <title>Large-scale comparative analyses of tick genomes elucidate their genetic diversity and vector capacities.</title>
        <authorList>
            <person name="Jia N."/>
            <person name="Wang J."/>
            <person name="Shi W."/>
            <person name="Du L."/>
            <person name="Sun Y."/>
            <person name="Zhan W."/>
            <person name="Jiang J."/>
            <person name="Wang Q."/>
            <person name="Zhang B."/>
            <person name="Ji P."/>
            <person name="Sakyi L.B."/>
            <person name="Cui X."/>
            <person name="Yuan T."/>
            <person name="Jiang B."/>
            <person name="Yang W."/>
            <person name="Lam T.T.-Y."/>
            <person name="Chang Q."/>
            <person name="Ding S."/>
            <person name="Wang X."/>
            <person name="Zhu J."/>
            <person name="Ruan X."/>
            <person name="Zhao L."/>
            <person name="Wei J."/>
            <person name="Que T."/>
            <person name="Du C."/>
            <person name="Cheng J."/>
            <person name="Dai P."/>
            <person name="Han X."/>
            <person name="Huang E."/>
            <person name="Gao Y."/>
            <person name="Liu J."/>
            <person name="Shao H."/>
            <person name="Ye R."/>
            <person name="Li L."/>
            <person name="Wei W."/>
            <person name="Wang X."/>
            <person name="Wang C."/>
            <person name="Yang T."/>
            <person name="Huo Q."/>
            <person name="Li W."/>
            <person name="Guo W."/>
            <person name="Chen H."/>
            <person name="Zhou L."/>
            <person name="Ni X."/>
            <person name="Tian J."/>
            <person name="Zhou Y."/>
            <person name="Sheng Y."/>
            <person name="Liu T."/>
            <person name="Pan Y."/>
            <person name="Xia L."/>
            <person name="Li J."/>
            <person name="Zhao F."/>
            <person name="Cao W."/>
        </authorList>
    </citation>
    <scope>NUCLEOTIDE SEQUENCE</scope>
    <source>
        <strain evidence="1">Hyas-2018</strain>
    </source>
</reference>
<proteinExistence type="predicted"/>
<evidence type="ECO:0000313" key="2">
    <source>
        <dbReference type="Proteomes" id="UP000821845"/>
    </source>
</evidence>
<organism evidence="1 2">
    <name type="scientific">Hyalomma asiaticum</name>
    <name type="common">Tick</name>
    <dbReference type="NCBI Taxonomy" id="266040"/>
    <lineage>
        <taxon>Eukaryota</taxon>
        <taxon>Metazoa</taxon>
        <taxon>Ecdysozoa</taxon>
        <taxon>Arthropoda</taxon>
        <taxon>Chelicerata</taxon>
        <taxon>Arachnida</taxon>
        <taxon>Acari</taxon>
        <taxon>Parasitiformes</taxon>
        <taxon>Ixodida</taxon>
        <taxon>Ixodoidea</taxon>
        <taxon>Ixodidae</taxon>
        <taxon>Hyalomminae</taxon>
        <taxon>Hyalomma</taxon>
    </lineage>
</organism>
<name>A0ACB7TNB9_HYAAI</name>
<accession>A0ACB7TNB9</accession>
<dbReference type="EMBL" id="CM023481">
    <property type="protein sequence ID" value="KAH6948488.1"/>
    <property type="molecule type" value="Genomic_DNA"/>
</dbReference>
<keyword evidence="2" id="KW-1185">Reference proteome</keyword>
<gene>
    <name evidence="1" type="ORF">HPB50_024857</name>
</gene>
<comment type="caution">
    <text evidence="1">The sequence shown here is derived from an EMBL/GenBank/DDBJ whole genome shotgun (WGS) entry which is preliminary data.</text>
</comment>
<sequence length="180" mass="19537">MLWSQHNSNQTTIEALAVREISALTSPPVDSAIIDIMRCRGYGALTTSLFIAAEEVTANNADLDMGISNCGASMLLGYRTVLKAAKMTSSPVNCSNSTFQRRDNVIRFPSLFGSLVWTTARTTTSLLNSGSSCSCDASENDQIFLLVMTTPSKHISANSTLNEFPTPRPRPTHTTCHIME</sequence>
<protein>
    <submittedName>
        <fullName evidence="1">Uncharacterized protein</fullName>
    </submittedName>
</protein>
<dbReference type="Proteomes" id="UP000821845">
    <property type="component" value="Chromosome 1"/>
</dbReference>